<dbReference type="InterPro" id="IPR017946">
    <property type="entry name" value="PLC-like_Pdiesterase_TIM-brl"/>
</dbReference>
<comment type="caution">
    <text evidence="2">The sequence shown here is derived from an EMBL/GenBank/DDBJ whole genome shotgun (WGS) entry which is preliminary data.</text>
</comment>
<dbReference type="Gene3D" id="3.20.20.190">
    <property type="entry name" value="Phosphatidylinositol (PI) phosphodiesterase"/>
    <property type="match status" value="1"/>
</dbReference>
<evidence type="ECO:0000259" key="1">
    <source>
        <dbReference type="PROSITE" id="PS51704"/>
    </source>
</evidence>
<dbReference type="GO" id="GO:0006629">
    <property type="term" value="P:lipid metabolic process"/>
    <property type="evidence" value="ECO:0007669"/>
    <property type="project" value="InterPro"/>
</dbReference>
<dbReference type="Proteomes" id="UP000192342">
    <property type="component" value="Unassembled WGS sequence"/>
</dbReference>
<keyword evidence="3" id="KW-1185">Reference proteome</keyword>
<dbReference type="PANTHER" id="PTHR46211">
    <property type="entry name" value="GLYCEROPHOSPHORYL DIESTER PHOSPHODIESTERASE"/>
    <property type="match status" value="1"/>
</dbReference>
<dbReference type="OrthoDB" id="9795622at2"/>
<name>A0A1Y1SFQ3_9GAMM</name>
<proteinExistence type="predicted"/>
<accession>A0A1Y1SFQ3</accession>
<gene>
    <name evidence="2" type="ORF">ATO7_01340</name>
</gene>
<dbReference type="PROSITE" id="PS51704">
    <property type="entry name" value="GP_PDE"/>
    <property type="match status" value="1"/>
</dbReference>
<evidence type="ECO:0000313" key="3">
    <source>
        <dbReference type="Proteomes" id="UP000192342"/>
    </source>
</evidence>
<dbReference type="EMBL" id="AQQV01000001">
    <property type="protein sequence ID" value="ORE88477.1"/>
    <property type="molecule type" value="Genomic_DNA"/>
</dbReference>
<dbReference type="AlphaFoldDB" id="A0A1Y1SFQ3"/>
<protein>
    <submittedName>
        <fullName evidence="2">Glycerophosphoryl diester phosphodiesterase</fullName>
    </submittedName>
</protein>
<organism evidence="2 3">
    <name type="scientific">Oceanococcus atlanticus</name>
    <dbReference type="NCBI Taxonomy" id="1317117"/>
    <lineage>
        <taxon>Bacteria</taxon>
        <taxon>Pseudomonadati</taxon>
        <taxon>Pseudomonadota</taxon>
        <taxon>Gammaproteobacteria</taxon>
        <taxon>Chromatiales</taxon>
        <taxon>Oceanococcaceae</taxon>
        <taxon>Oceanococcus</taxon>
    </lineage>
</organism>
<dbReference type="SUPFAM" id="SSF51695">
    <property type="entry name" value="PLC-like phosphodiesterases"/>
    <property type="match status" value="1"/>
</dbReference>
<dbReference type="InterPro" id="IPR030395">
    <property type="entry name" value="GP_PDE_dom"/>
</dbReference>
<feature type="domain" description="GP-PDE" evidence="1">
    <location>
        <begin position="32"/>
        <end position="257"/>
    </location>
</feature>
<evidence type="ECO:0000313" key="2">
    <source>
        <dbReference type="EMBL" id="ORE88477.1"/>
    </source>
</evidence>
<reference evidence="2 3" key="1">
    <citation type="submission" date="2013-04" db="EMBL/GenBank/DDBJ databases">
        <title>Oceanococcus atlanticus 22II-S10r2 Genome Sequencing.</title>
        <authorList>
            <person name="Lai Q."/>
            <person name="Li G."/>
            <person name="Shao Z."/>
        </authorList>
    </citation>
    <scope>NUCLEOTIDE SEQUENCE [LARGE SCALE GENOMIC DNA]</scope>
    <source>
        <strain evidence="2 3">22II-S10r2</strain>
    </source>
</reference>
<dbReference type="PANTHER" id="PTHR46211:SF14">
    <property type="entry name" value="GLYCEROPHOSPHODIESTER PHOSPHODIESTERASE"/>
    <property type="match status" value="1"/>
</dbReference>
<sequence length="266" mass="29774">MPWLDPYLLALVDTWYRAIPRARPSPEQLAAVRIISHRGERSARVPENTFAAFDALPGKVWGLECDVRFSRDGVPMVFHDPDLARIYGCDQRLCDLDAAELRQRFPFTPTLAELAQRYAGRIHLMLEFKAEARPQSERRLQAVREALAALRPGQDYHLMSLDCTSLDWLGQGFPSSSLVAIARSNVEQMSHYALHRNCAGLAGHFALLRARHAQPHIARGQWVGLGFPASRNALRFAVQQGASHIFTNQALTLQSLLAQENNASKA</sequence>
<dbReference type="Pfam" id="PF03009">
    <property type="entry name" value="GDPD"/>
    <property type="match status" value="1"/>
</dbReference>
<dbReference type="GO" id="GO:0008081">
    <property type="term" value="F:phosphoric diester hydrolase activity"/>
    <property type="evidence" value="ECO:0007669"/>
    <property type="project" value="InterPro"/>
</dbReference>
<dbReference type="STRING" id="1317117.ATO7_01340"/>
<dbReference type="RefSeq" id="WP_158522980.1">
    <property type="nucleotide sequence ID" value="NZ_AQQV01000001.1"/>
</dbReference>